<name>A0A6S6P6M2_9MYCO</name>
<dbReference type="InterPro" id="IPR050426">
    <property type="entry name" value="Glycosyltransferase_28"/>
</dbReference>
<dbReference type="AlphaFoldDB" id="A0A6S6P6M2"/>
<protein>
    <submittedName>
        <fullName evidence="3">Uncharacterized protein</fullName>
    </submittedName>
</protein>
<accession>A0A6S6P6M2</accession>
<dbReference type="Gene3D" id="3.40.50.2000">
    <property type="entry name" value="Glycogen Phosphorylase B"/>
    <property type="match status" value="2"/>
</dbReference>
<dbReference type="InterPro" id="IPR010610">
    <property type="entry name" value="EryCIII-like_C"/>
</dbReference>
<dbReference type="RefSeq" id="WP_185291765.1">
    <property type="nucleotide sequence ID" value="NZ_AP023287.1"/>
</dbReference>
<evidence type="ECO:0000313" key="4">
    <source>
        <dbReference type="Proteomes" id="UP000515734"/>
    </source>
</evidence>
<dbReference type="CDD" id="cd03784">
    <property type="entry name" value="GT1_Gtf-like"/>
    <property type="match status" value="1"/>
</dbReference>
<reference evidence="3 4" key="1">
    <citation type="submission" date="2020-07" db="EMBL/GenBank/DDBJ databases">
        <title>Complete genome sequence of Mycolicibacterium litorale like strain isolated from cardiac implantable electronic device infection.</title>
        <authorList>
            <person name="Fukano H."/>
            <person name="Miyama H."/>
            <person name="Hoshino Y."/>
        </authorList>
    </citation>
    <scope>NUCLEOTIDE SEQUENCE [LARGE SCALE GENOMIC DNA]</scope>
    <source>
        <strain evidence="3 4">NIIDNTM18</strain>
    </source>
</reference>
<gene>
    <name evidence="3" type="ORF">NIIDNTM18_30700</name>
</gene>
<dbReference type="SUPFAM" id="SSF53756">
    <property type="entry name" value="UDP-Glycosyltransferase/glycogen phosphorylase"/>
    <property type="match status" value="1"/>
</dbReference>
<dbReference type="Pfam" id="PF03033">
    <property type="entry name" value="Glyco_transf_28"/>
    <property type="match status" value="1"/>
</dbReference>
<organism evidence="3 4">
    <name type="scientific">Mycolicibacterium litorale</name>
    <dbReference type="NCBI Taxonomy" id="758802"/>
    <lineage>
        <taxon>Bacteria</taxon>
        <taxon>Bacillati</taxon>
        <taxon>Actinomycetota</taxon>
        <taxon>Actinomycetes</taxon>
        <taxon>Mycobacteriales</taxon>
        <taxon>Mycobacteriaceae</taxon>
        <taxon>Mycolicibacterium</taxon>
    </lineage>
</organism>
<dbReference type="GO" id="GO:0008194">
    <property type="term" value="F:UDP-glycosyltransferase activity"/>
    <property type="evidence" value="ECO:0007669"/>
    <property type="project" value="InterPro"/>
</dbReference>
<feature type="domain" description="Erythromycin biosynthesis protein CIII-like C-terminal" evidence="2">
    <location>
        <begin position="293"/>
        <end position="392"/>
    </location>
</feature>
<dbReference type="InterPro" id="IPR004276">
    <property type="entry name" value="GlycoTrans_28_N"/>
</dbReference>
<dbReference type="InterPro" id="IPR002213">
    <property type="entry name" value="UDP_glucos_trans"/>
</dbReference>
<evidence type="ECO:0000259" key="1">
    <source>
        <dbReference type="Pfam" id="PF03033"/>
    </source>
</evidence>
<feature type="domain" description="Glycosyltransferase family 28 N-terminal" evidence="1">
    <location>
        <begin position="3"/>
        <end position="83"/>
    </location>
</feature>
<dbReference type="GO" id="GO:0033072">
    <property type="term" value="P:vancomycin biosynthetic process"/>
    <property type="evidence" value="ECO:0007669"/>
    <property type="project" value="UniProtKB-ARBA"/>
</dbReference>
<evidence type="ECO:0000259" key="2">
    <source>
        <dbReference type="Pfam" id="PF06722"/>
    </source>
</evidence>
<dbReference type="GO" id="GO:0016758">
    <property type="term" value="F:hexosyltransferase activity"/>
    <property type="evidence" value="ECO:0007669"/>
    <property type="project" value="InterPro"/>
</dbReference>
<dbReference type="FunFam" id="3.40.50.2000:FF:000009">
    <property type="entry name" value="Sterol 3-beta-glucosyltransferase UGT80A2"/>
    <property type="match status" value="1"/>
</dbReference>
<proteinExistence type="predicted"/>
<dbReference type="PANTHER" id="PTHR48050">
    <property type="entry name" value="STEROL 3-BETA-GLUCOSYLTRANSFERASE"/>
    <property type="match status" value="1"/>
</dbReference>
<evidence type="ECO:0000313" key="3">
    <source>
        <dbReference type="EMBL" id="BCI53792.1"/>
    </source>
</evidence>
<sequence>MRFVVAVHGTRGDVEPCAAVALELVRRGHEVRTAVPPNLVSFVEECGLGVPVPYGVDSQKQLDADIFREWYKLRNPLTVLREAREYVVEGWGQMSRSLCALADGADLILTGTTYQELAANVAEAQDIPLAALHYFPVRPNSKVLPVPLPSAVVGPAWAVGEWAHWRVLKGAEDDQRRELGLPPATTRAVRRMVEGGALEIQAYDEMFFPGLADEWGPERPLVGAITLEKHTEADDDVVSWIASGTPPIYFGFGSMPVKSPAEAVAMIEAACADLGERALICSGVLDVEDLRHADHVKIVRSVSHAAVFPLCRAVVHHGGAGTTAAGVRAGVPTLVLWVGAEQPIWGASVKHLGVGEYQRFSATTPTSLRKALGKVLSPGYAARAREVAAAMTKPATSVGTAADLLEDAAREGRRHSQTISP</sequence>
<dbReference type="Proteomes" id="UP000515734">
    <property type="component" value="Chromosome"/>
</dbReference>
<dbReference type="GO" id="GO:0005975">
    <property type="term" value="P:carbohydrate metabolic process"/>
    <property type="evidence" value="ECO:0007669"/>
    <property type="project" value="InterPro"/>
</dbReference>
<dbReference type="Pfam" id="PF06722">
    <property type="entry name" value="EryCIII-like_C"/>
    <property type="match status" value="1"/>
</dbReference>
<dbReference type="EMBL" id="AP023287">
    <property type="protein sequence ID" value="BCI53792.1"/>
    <property type="molecule type" value="Genomic_DNA"/>
</dbReference>
<dbReference type="PANTHER" id="PTHR48050:SF13">
    <property type="entry name" value="STEROL 3-BETA-GLUCOSYLTRANSFERASE UGT80A2"/>
    <property type="match status" value="1"/>
</dbReference>